<evidence type="ECO:0008006" key="3">
    <source>
        <dbReference type="Google" id="ProtNLM"/>
    </source>
</evidence>
<accession>A0A0K8J8F4</accession>
<dbReference type="AlphaFoldDB" id="A0A0K8J8F4"/>
<name>A0A0K8J8F4_9FIRM</name>
<dbReference type="EMBL" id="LN879430">
    <property type="protein sequence ID" value="CUH93865.1"/>
    <property type="molecule type" value="Genomic_DNA"/>
</dbReference>
<dbReference type="InterPro" id="IPR009296">
    <property type="entry name" value="DUF951"/>
</dbReference>
<evidence type="ECO:0000313" key="2">
    <source>
        <dbReference type="Proteomes" id="UP000196053"/>
    </source>
</evidence>
<dbReference type="KEGG" id="hsd:SD1D_2353"/>
<keyword evidence="2" id="KW-1185">Reference proteome</keyword>
<dbReference type="Pfam" id="PF06107">
    <property type="entry name" value="DUF951"/>
    <property type="match status" value="1"/>
</dbReference>
<proteinExistence type="predicted"/>
<dbReference type="Proteomes" id="UP000196053">
    <property type="component" value="Chromosome I"/>
</dbReference>
<organism evidence="1 2">
    <name type="scientific">Herbinix luporum</name>
    <dbReference type="NCBI Taxonomy" id="1679721"/>
    <lineage>
        <taxon>Bacteria</taxon>
        <taxon>Bacillati</taxon>
        <taxon>Bacillota</taxon>
        <taxon>Clostridia</taxon>
        <taxon>Lachnospirales</taxon>
        <taxon>Lachnospiraceae</taxon>
        <taxon>Herbinix</taxon>
    </lineage>
</organism>
<sequence length="65" mass="7618">MDLNVGEIIRLKKPHPCGNSEWEILRTGMDFRLRCMGCGHQIMIPRKQVEKSIKQVKKPETDKRL</sequence>
<dbReference type="PANTHER" id="PTHR38455">
    <property type="entry name" value="HYPOTHETICAL CYTOSOLIC PROTEIN"/>
    <property type="match status" value="1"/>
</dbReference>
<dbReference type="RefSeq" id="WP_058259078.1">
    <property type="nucleotide sequence ID" value="NZ_DUPS01000059.1"/>
</dbReference>
<dbReference type="PIRSF" id="PIRSF037263">
    <property type="entry name" value="DUF951_bac"/>
    <property type="match status" value="1"/>
</dbReference>
<reference evidence="2" key="1">
    <citation type="submission" date="2015-09" db="EMBL/GenBank/DDBJ databases">
        <authorList>
            <person name="Wibberg D."/>
        </authorList>
    </citation>
    <scope>NUCLEOTIDE SEQUENCE [LARGE SCALE GENOMIC DNA]</scope>
    <source>
        <strain evidence="2">SD1D</strain>
    </source>
</reference>
<evidence type="ECO:0000313" key="1">
    <source>
        <dbReference type="EMBL" id="CUH93865.1"/>
    </source>
</evidence>
<dbReference type="OrthoDB" id="9802710at2"/>
<protein>
    <recommendedName>
        <fullName evidence="3">DUF951 domain-containing protein</fullName>
    </recommendedName>
</protein>
<gene>
    <name evidence="1" type="ORF">SD1D_2353</name>
</gene>
<dbReference type="PANTHER" id="PTHR38455:SF1">
    <property type="entry name" value="DUF951 DOMAIN-CONTAINING PROTEIN"/>
    <property type="match status" value="1"/>
</dbReference>